<evidence type="ECO:0000256" key="2">
    <source>
        <dbReference type="ARBA" id="ARBA00004123"/>
    </source>
</evidence>
<feature type="region of interest" description="Disordered" evidence="21">
    <location>
        <begin position="431"/>
        <end position="480"/>
    </location>
</feature>
<evidence type="ECO:0000256" key="9">
    <source>
        <dbReference type="ARBA" id="ARBA00022763"/>
    </source>
</evidence>
<feature type="domain" description="DNA polymerase zeta catalytic subunit N-terminal" evidence="26">
    <location>
        <begin position="17"/>
        <end position="62"/>
    </location>
</feature>
<dbReference type="InterPro" id="IPR017964">
    <property type="entry name" value="DNA-dir_DNA_pol_B_CS"/>
</dbReference>
<dbReference type="InterPro" id="IPR056447">
    <property type="entry name" value="REV3_N"/>
</dbReference>
<dbReference type="CDD" id="cd05534">
    <property type="entry name" value="POLBc_zeta"/>
    <property type="match status" value="1"/>
</dbReference>
<evidence type="ECO:0000256" key="11">
    <source>
        <dbReference type="ARBA" id="ARBA00022833"/>
    </source>
</evidence>
<evidence type="ECO:0000259" key="26">
    <source>
        <dbReference type="Pfam" id="PF24065"/>
    </source>
</evidence>
<comment type="cofactor">
    <cofactor evidence="1 20">
        <name>[4Fe-4S] cluster</name>
        <dbReference type="ChEBI" id="CHEBI:49883"/>
    </cofactor>
</comment>
<evidence type="ECO:0000256" key="18">
    <source>
        <dbReference type="ARBA" id="ARBA00049244"/>
    </source>
</evidence>
<evidence type="ECO:0000256" key="12">
    <source>
        <dbReference type="ARBA" id="ARBA00022932"/>
    </source>
</evidence>
<feature type="domain" description="DNA polymerase delta/zeta catalytic subunit N-terminal" evidence="25">
    <location>
        <begin position="63"/>
        <end position="144"/>
    </location>
</feature>
<dbReference type="Pfam" id="PF14260">
    <property type="entry name" value="zf-C4pol"/>
    <property type="match status" value="1"/>
</dbReference>
<feature type="region of interest" description="Disordered" evidence="21">
    <location>
        <begin position="275"/>
        <end position="299"/>
    </location>
</feature>
<dbReference type="Pfam" id="PF00136">
    <property type="entry name" value="DNA_pol_B"/>
    <property type="match status" value="1"/>
</dbReference>
<protein>
    <recommendedName>
        <fullName evidence="20">DNA polymerase</fullName>
        <ecNumber evidence="20">2.7.7.7</ecNumber>
    </recommendedName>
</protein>
<dbReference type="Pfam" id="PF24065">
    <property type="entry name" value="REV3_N"/>
    <property type="match status" value="1"/>
</dbReference>
<proteinExistence type="inferred from homology"/>
<keyword evidence="7 20" id="KW-0235">DNA replication</keyword>
<dbReference type="PANTHER" id="PTHR45812">
    <property type="entry name" value="DNA POLYMERASE ZETA CATALYTIC SUBUNIT"/>
    <property type="match status" value="1"/>
</dbReference>
<comment type="subcellular location">
    <subcellularLocation>
        <location evidence="2 20">Nucleus</location>
    </subcellularLocation>
</comment>
<evidence type="ECO:0000313" key="27">
    <source>
        <dbReference type="EMBL" id="PPQ64420.1"/>
    </source>
</evidence>
<feature type="domain" description="DNA-directed DNA polymerase family B exonuclease" evidence="23">
    <location>
        <begin position="669"/>
        <end position="843"/>
    </location>
</feature>
<name>A0A409VEI3_9AGAR</name>
<dbReference type="FunFam" id="1.10.132.60:FF:000007">
    <property type="entry name" value="DNA polymerase"/>
    <property type="match status" value="1"/>
</dbReference>
<dbReference type="GO" id="GO:0003887">
    <property type="term" value="F:DNA-directed DNA polymerase activity"/>
    <property type="evidence" value="ECO:0007669"/>
    <property type="project" value="UniProtKB-KW"/>
</dbReference>
<dbReference type="InterPro" id="IPR056435">
    <property type="entry name" value="DPOD/Z_N"/>
</dbReference>
<dbReference type="SUPFAM" id="SSF53098">
    <property type="entry name" value="Ribonuclease H-like"/>
    <property type="match status" value="1"/>
</dbReference>
<evidence type="ECO:0000259" key="22">
    <source>
        <dbReference type="Pfam" id="PF00136"/>
    </source>
</evidence>
<comment type="subunit">
    <text evidence="19">Forms DNA polymerase zeta with REV7.</text>
</comment>
<dbReference type="PROSITE" id="PS00116">
    <property type="entry name" value="DNA_POLYMERASE_B"/>
    <property type="match status" value="1"/>
</dbReference>
<evidence type="ECO:0000259" key="24">
    <source>
        <dbReference type="Pfam" id="PF14260"/>
    </source>
</evidence>
<evidence type="ECO:0000256" key="8">
    <source>
        <dbReference type="ARBA" id="ARBA00022723"/>
    </source>
</evidence>
<keyword evidence="6 20" id="KW-0548">Nucleotidyltransferase</keyword>
<dbReference type="Gene3D" id="3.90.1600.10">
    <property type="entry name" value="Palm domain of DNA polymerase"/>
    <property type="match status" value="1"/>
</dbReference>
<organism evidence="27 28">
    <name type="scientific">Gymnopilus dilepis</name>
    <dbReference type="NCBI Taxonomy" id="231916"/>
    <lineage>
        <taxon>Eukaryota</taxon>
        <taxon>Fungi</taxon>
        <taxon>Dikarya</taxon>
        <taxon>Basidiomycota</taxon>
        <taxon>Agaricomycotina</taxon>
        <taxon>Agaricomycetes</taxon>
        <taxon>Agaricomycetidae</taxon>
        <taxon>Agaricales</taxon>
        <taxon>Agaricineae</taxon>
        <taxon>Hymenogastraceae</taxon>
        <taxon>Gymnopilus</taxon>
    </lineage>
</organism>
<dbReference type="Gene3D" id="3.30.342.10">
    <property type="entry name" value="DNA Polymerase, chain B, domain 1"/>
    <property type="match status" value="1"/>
</dbReference>
<keyword evidence="8 20" id="KW-0479">Metal-binding</keyword>
<dbReference type="InterPro" id="IPR006133">
    <property type="entry name" value="DNA-dir_DNA_pol_B_exonuc"/>
</dbReference>
<evidence type="ECO:0000256" key="13">
    <source>
        <dbReference type="ARBA" id="ARBA00023004"/>
    </source>
</evidence>
<dbReference type="Pfam" id="PF24055">
    <property type="entry name" value="POL3_N"/>
    <property type="match status" value="1"/>
</dbReference>
<dbReference type="GO" id="GO:0003677">
    <property type="term" value="F:DNA binding"/>
    <property type="evidence" value="ECO:0007669"/>
    <property type="project" value="UniProtKB-KW"/>
</dbReference>
<dbReference type="GO" id="GO:0016035">
    <property type="term" value="C:zeta DNA polymerase complex"/>
    <property type="evidence" value="ECO:0007669"/>
    <property type="project" value="InterPro"/>
</dbReference>
<dbReference type="Proteomes" id="UP000284706">
    <property type="component" value="Unassembled WGS sequence"/>
</dbReference>
<evidence type="ECO:0000256" key="20">
    <source>
        <dbReference type="RuleBase" id="RU000442"/>
    </source>
</evidence>
<dbReference type="FunFam" id="3.30.420.10:FF:000024">
    <property type="entry name" value="DNA polymerase zeta catalytic subunit"/>
    <property type="match status" value="1"/>
</dbReference>
<evidence type="ECO:0000256" key="19">
    <source>
        <dbReference type="ARBA" id="ARBA00066055"/>
    </source>
</evidence>
<evidence type="ECO:0000256" key="3">
    <source>
        <dbReference type="ARBA" id="ARBA00005755"/>
    </source>
</evidence>
<evidence type="ECO:0000313" key="28">
    <source>
        <dbReference type="Proteomes" id="UP000284706"/>
    </source>
</evidence>
<keyword evidence="17 20" id="KW-0539">Nucleus</keyword>
<dbReference type="InterPro" id="IPR042087">
    <property type="entry name" value="DNA_pol_B_thumb"/>
</dbReference>
<evidence type="ECO:0000256" key="1">
    <source>
        <dbReference type="ARBA" id="ARBA00001966"/>
    </source>
</evidence>
<comment type="similarity">
    <text evidence="3 20">Belongs to the DNA polymerase type-B family.</text>
</comment>
<dbReference type="InParanoid" id="A0A409VEI3"/>
<gene>
    <name evidence="27" type="ORF">CVT26_002127</name>
</gene>
<keyword evidence="15 20" id="KW-0238">DNA-binding</keyword>
<evidence type="ECO:0000256" key="6">
    <source>
        <dbReference type="ARBA" id="ARBA00022695"/>
    </source>
</evidence>
<keyword evidence="28" id="KW-1185">Reference proteome</keyword>
<dbReference type="SUPFAM" id="SSF56672">
    <property type="entry name" value="DNA/RNA polymerases"/>
    <property type="match status" value="1"/>
</dbReference>
<sequence>MTSTASHHPSGKTPPQLQVRINQIDYVLATPGDLDNASLPRVPVLRIFGSSSAGKTACVHIHQVYPYLFVQYLGKLDPVHVKGYISRLFRSLNHAIALSLKRNPQSSKSQFVRAILLVKGVDFYGFHSTYTPFLKILLADPGHITRVASILQSGSVMATRFTVYETHLSFVLQFLCDFGLYGCGVIELEEVLERCSEEREGISSTSGLDLGLSSYVRESRLPLEFDAIAPCIMNRHRLQPRNLHHHLQLSVPEPSSEPLVLGVRELWEDERNQRQALGLNPSPELPKDPSESSRGAGGDWVAESRWWDELTKRLRADADQPQPTSSDSEQDWERFVMTTFESIQALWDKKYRTWKPSKPEHGPAVEPATSTSENHPHDYVWDDHDHSDVKDMASQVDVDISLLAYQDSEQLDRQDGQETDKEGIRDFFQAEENDEDPEDGFFDLEPDPPSPRLFDPQGRVSPTPSNGDVLLTRMDDPPHLEDEMRQENASAMPQNASTGVDAMERASAIAARAVQLSKVFNTCKSANSNQYVYSSEPPTVLELEHELHQLGLPSRVYRTPFYSRDIDVPEHSKEFAGLTYRLKGEGITSLEEWPTQAFDMVPSGQSCLNPVGVGGWEYASHPPSVKEVRIQLPFLRRDKYLQKKSRSQIEGPTQVNIYGYTTSPAADTSTFRESAKLTILSVEVFSPARGDILSDPSSDPIIAIFYACHISGTEITNSCVLTIKNSNIRRDRMRQVKMETFDTELDMLNRFIDLVIELDPDVLTGWEVQLNSWGFLNARSDTYGLALTDLISRAPPRSSGVQDIDQWGYRKTSTFKVAGRHVLNLWRVMRSERTLTIYSFENVVFEVLRRRVPKYSHKTLTEWYLSPVPLHTSMLLQYLSMRVVTNLELLEETETITKTAEFARVFGVDFFSVLSRGSQFKVESFMFRIAKPESFVLISPSKIQVGKQNAAECMPLIMEPASAFYTSPLLVLDFQSLYPSIMIAYNYCYSTCLGRVTEFQGRYKFGVVENLDISYDVLHKLQDHITIAPNGIMYVKPGVRKGLLGRMLTELLDTRVMVKQAMKRPGQDKARKRILDARQLGLKYIANVTYGYTSATFSGRMPAVEIADSIVQSGRETLEKAIDVIDSTAKWGARVVYGDTDSVFVYLPGKSKEEAFAIGNEIAETITALNPAPIKLKFEKVYLPSVLLAKKRYVGFKYEGIDETTPVFDAKGIETVRRDGVLAQRKMVENCLKILFRTQDLSEVKDYCCRSWTKLLDNKAPVQDFIFAKEVRMGTYSDKGPPPPGVVVAARRMVNDPNDEPQYGDRIPYVIVQSSDSGRLVDRVMDPLEFMEDSQLRLDALYYITRVLIPPLERIFNLVGANVRQWFEEMPKTLMPELVSPRKSKMIQASQSDDRINIDEHFLSTQCLSCGEPAAQSLCDECCLSKEDTIASLGLRIKTREERLVNAHRVCCSCTGAPTSDGIQCISIDCQWFYTRRKAEAALELVPTFVDLIEELQMIASEGTSLSGEIDEVGDMSDVAEELSYDSDTCFSDSEDQPHILE</sequence>
<dbReference type="Gene3D" id="3.30.420.10">
    <property type="entry name" value="Ribonuclease H-like superfamily/Ribonuclease H"/>
    <property type="match status" value="1"/>
</dbReference>
<dbReference type="InterPro" id="IPR043502">
    <property type="entry name" value="DNA/RNA_pol_sf"/>
</dbReference>
<dbReference type="Gene3D" id="1.10.287.690">
    <property type="entry name" value="Helix hairpin bin"/>
    <property type="match status" value="1"/>
</dbReference>
<dbReference type="PANTHER" id="PTHR45812:SF1">
    <property type="entry name" value="DNA POLYMERASE ZETA CATALYTIC SUBUNIT"/>
    <property type="match status" value="1"/>
</dbReference>
<keyword evidence="5 20" id="KW-0808">Transferase</keyword>
<evidence type="ECO:0000256" key="16">
    <source>
        <dbReference type="ARBA" id="ARBA00023204"/>
    </source>
</evidence>
<dbReference type="FunCoup" id="A0A409VEI3">
    <property type="interactions" value="312"/>
</dbReference>
<dbReference type="CDD" id="cd05778">
    <property type="entry name" value="DNA_polB_zeta_exo"/>
    <property type="match status" value="1"/>
</dbReference>
<dbReference type="InterPro" id="IPR012337">
    <property type="entry name" value="RNaseH-like_sf"/>
</dbReference>
<feature type="domain" description="C4-type zinc-finger of DNA polymerase delta" evidence="24">
    <location>
        <begin position="1407"/>
        <end position="1476"/>
    </location>
</feature>
<evidence type="ECO:0000256" key="21">
    <source>
        <dbReference type="SAM" id="MobiDB-lite"/>
    </source>
</evidence>
<evidence type="ECO:0000256" key="4">
    <source>
        <dbReference type="ARBA" id="ARBA00022485"/>
    </source>
</evidence>
<keyword evidence="12 20" id="KW-0239">DNA-directed DNA polymerase</keyword>
<evidence type="ECO:0000259" key="23">
    <source>
        <dbReference type="Pfam" id="PF03104"/>
    </source>
</evidence>
<dbReference type="GO" id="GO:0042276">
    <property type="term" value="P:error-prone translesion synthesis"/>
    <property type="evidence" value="ECO:0007669"/>
    <property type="project" value="TreeGrafter"/>
</dbReference>
<dbReference type="GO" id="GO:0008270">
    <property type="term" value="F:zinc ion binding"/>
    <property type="evidence" value="ECO:0007669"/>
    <property type="project" value="UniProtKB-KW"/>
</dbReference>
<keyword evidence="13 20" id="KW-0408">Iron</keyword>
<feature type="region of interest" description="Disordered" evidence="21">
    <location>
        <begin position="356"/>
        <end position="377"/>
    </location>
</feature>
<dbReference type="GO" id="GO:0006260">
    <property type="term" value="P:DNA replication"/>
    <property type="evidence" value="ECO:0007669"/>
    <property type="project" value="UniProtKB-KW"/>
</dbReference>
<dbReference type="FunFam" id="1.10.287.690:FF:000002">
    <property type="entry name" value="DNA polymerase zeta"/>
    <property type="match status" value="1"/>
</dbReference>
<dbReference type="STRING" id="231916.A0A409VEI3"/>
<dbReference type="InterPro" id="IPR006172">
    <property type="entry name" value="DNA-dir_DNA_pol_B"/>
</dbReference>
<keyword evidence="16" id="KW-0234">DNA repair</keyword>
<evidence type="ECO:0000256" key="14">
    <source>
        <dbReference type="ARBA" id="ARBA00023014"/>
    </source>
</evidence>
<dbReference type="GO" id="GO:0000166">
    <property type="term" value="F:nucleotide binding"/>
    <property type="evidence" value="ECO:0007669"/>
    <property type="project" value="InterPro"/>
</dbReference>
<dbReference type="InterPro" id="IPR036397">
    <property type="entry name" value="RNaseH_sf"/>
</dbReference>
<feature type="domain" description="DNA-directed DNA polymerase family B multifunctional" evidence="22">
    <location>
        <begin position="910"/>
        <end position="1357"/>
    </location>
</feature>
<evidence type="ECO:0000256" key="7">
    <source>
        <dbReference type="ARBA" id="ARBA00022705"/>
    </source>
</evidence>
<evidence type="ECO:0000256" key="10">
    <source>
        <dbReference type="ARBA" id="ARBA00022771"/>
    </source>
</evidence>
<dbReference type="InterPro" id="IPR025687">
    <property type="entry name" value="Znf-C4pol"/>
</dbReference>
<dbReference type="GO" id="GO:0000724">
    <property type="term" value="P:double-strand break repair via homologous recombination"/>
    <property type="evidence" value="ECO:0007669"/>
    <property type="project" value="TreeGrafter"/>
</dbReference>
<keyword evidence="9" id="KW-0227">DNA damage</keyword>
<keyword evidence="4 20" id="KW-0004">4Fe-4S</keyword>
<comment type="caution">
    <text evidence="27">The sequence shown here is derived from an EMBL/GenBank/DDBJ whole genome shotgun (WGS) entry which is preliminary data.</text>
</comment>
<evidence type="ECO:0000256" key="15">
    <source>
        <dbReference type="ARBA" id="ARBA00023125"/>
    </source>
</evidence>
<reference evidence="27 28" key="1">
    <citation type="journal article" date="2018" name="Evol. Lett.">
        <title>Horizontal gene cluster transfer increased hallucinogenic mushroom diversity.</title>
        <authorList>
            <person name="Reynolds H.T."/>
            <person name="Vijayakumar V."/>
            <person name="Gluck-Thaler E."/>
            <person name="Korotkin H.B."/>
            <person name="Matheny P.B."/>
            <person name="Slot J.C."/>
        </authorList>
    </citation>
    <scope>NUCLEOTIDE SEQUENCE [LARGE SCALE GENOMIC DNA]</scope>
    <source>
        <strain evidence="27 28">SRW20</strain>
    </source>
</reference>
<keyword evidence="14 20" id="KW-0411">Iron-sulfur</keyword>
<dbReference type="InterPro" id="IPR023211">
    <property type="entry name" value="DNA_pol_palm_dom_sf"/>
</dbReference>
<evidence type="ECO:0000256" key="17">
    <source>
        <dbReference type="ARBA" id="ARBA00023242"/>
    </source>
</evidence>
<dbReference type="InterPro" id="IPR030559">
    <property type="entry name" value="PolZ_Rev3"/>
</dbReference>
<dbReference type="SMART" id="SM00486">
    <property type="entry name" value="POLBc"/>
    <property type="match status" value="1"/>
</dbReference>
<dbReference type="EMBL" id="NHYE01005667">
    <property type="protein sequence ID" value="PPQ64420.1"/>
    <property type="molecule type" value="Genomic_DNA"/>
</dbReference>
<feature type="region of interest" description="Disordered" evidence="21">
    <location>
        <begin position="314"/>
        <end position="333"/>
    </location>
</feature>
<keyword evidence="11 20" id="KW-0862">Zinc</keyword>
<evidence type="ECO:0000256" key="5">
    <source>
        <dbReference type="ARBA" id="ARBA00022679"/>
    </source>
</evidence>
<dbReference type="OrthoDB" id="2414538at2759"/>
<comment type="catalytic activity">
    <reaction evidence="18 20">
        <text>DNA(n) + a 2'-deoxyribonucleoside 5'-triphosphate = DNA(n+1) + diphosphate</text>
        <dbReference type="Rhea" id="RHEA:22508"/>
        <dbReference type="Rhea" id="RHEA-COMP:17339"/>
        <dbReference type="Rhea" id="RHEA-COMP:17340"/>
        <dbReference type="ChEBI" id="CHEBI:33019"/>
        <dbReference type="ChEBI" id="CHEBI:61560"/>
        <dbReference type="ChEBI" id="CHEBI:173112"/>
        <dbReference type="EC" id="2.7.7.7"/>
    </reaction>
</comment>
<dbReference type="PRINTS" id="PR00106">
    <property type="entry name" value="DNAPOLB"/>
</dbReference>
<dbReference type="Pfam" id="PF03104">
    <property type="entry name" value="DNA_pol_B_exo1"/>
    <property type="match status" value="1"/>
</dbReference>
<dbReference type="GO" id="GO:0005634">
    <property type="term" value="C:nucleus"/>
    <property type="evidence" value="ECO:0007669"/>
    <property type="project" value="UniProtKB-SubCell"/>
</dbReference>
<accession>A0A409VEI3</accession>
<evidence type="ECO:0000259" key="25">
    <source>
        <dbReference type="Pfam" id="PF24055"/>
    </source>
</evidence>
<dbReference type="EC" id="2.7.7.7" evidence="20"/>
<dbReference type="GO" id="GO:0051539">
    <property type="term" value="F:4 iron, 4 sulfur cluster binding"/>
    <property type="evidence" value="ECO:0007669"/>
    <property type="project" value="UniProtKB-KW"/>
</dbReference>
<dbReference type="InterPro" id="IPR006134">
    <property type="entry name" value="DNA-dir_DNA_pol_B_multi_dom"/>
</dbReference>
<keyword evidence="10 20" id="KW-0863">Zinc-finger</keyword>
<feature type="compositionally biased region" description="Acidic residues" evidence="21">
    <location>
        <begin position="431"/>
        <end position="446"/>
    </location>
</feature>
<dbReference type="Gene3D" id="1.10.132.60">
    <property type="entry name" value="DNA polymerase family B, C-terminal domain"/>
    <property type="match status" value="1"/>
</dbReference>